<evidence type="ECO:0000256" key="3">
    <source>
        <dbReference type="ARBA" id="ARBA00022723"/>
    </source>
</evidence>
<dbReference type="HOGENOM" id="CLU_056148_1_1_6"/>
<keyword evidence="2" id="KW-0533">Nickel</keyword>
<proteinExistence type="inferred from homology"/>
<dbReference type="InterPro" id="IPR003495">
    <property type="entry name" value="CobW/HypB/UreG_nucleotide-bd"/>
</dbReference>
<dbReference type="SUPFAM" id="SSF52540">
    <property type="entry name" value="P-loop containing nucleoside triphosphate hydrolases"/>
    <property type="match status" value="1"/>
</dbReference>
<dbReference type="EMBL" id="CP007029">
    <property type="protein sequence ID" value="AHE98011.1"/>
    <property type="molecule type" value="Genomic_DNA"/>
</dbReference>
<evidence type="ECO:0000256" key="2">
    <source>
        <dbReference type="ARBA" id="ARBA00022596"/>
    </source>
</evidence>
<feature type="domain" description="CobW/HypB/UreG nucleotide-binding" evidence="11">
    <location>
        <begin position="241"/>
        <end position="400"/>
    </location>
</feature>
<keyword evidence="5 12" id="KW-0378">Hydrolase</keyword>
<evidence type="ECO:0000313" key="12">
    <source>
        <dbReference type="EMBL" id="AHE98011.1"/>
    </source>
</evidence>
<dbReference type="NCBIfam" id="TIGR00073">
    <property type="entry name" value="hypB"/>
    <property type="match status" value="1"/>
</dbReference>
<keyword evidence="7" id="KW-0342">GTP-binding</keyword>
<keyword evidence="4" id="KW-0547">Nucleotide-binding</keyword>
<feature type="compositionally biased region" description="Basic and acidic residues" evidence="10">
    <location>
        <begin position="157"/>
        <end position="174"/>
    </location>
</feature>
<name>W0DHW8_9GAMM</name>
<dbReference type="CDD" id="cd05390">
    <property type="entry name" value="HypB"/>
    <property type="match status" value="1"/>
</dbReference>
<dbReference type="GO" id="GO:0003924">
    <property type="term" value="F:GTPase activity"/>
    <property type="evidence" value="ECO:0007669"/>
    <property type="project" value="InterPro"/>
</dbReference>
<dbReference type="NCBIfam" id="NF007775">
    <property type="entry name" value="PRK10463.1"/>
    <property type="match status" value="1"/>
</dbReference>
<evidence type="ECO:0000256" key="10">
    <source>
        <dbReference type="SAM" id="MobiDB-lite"/>
    </source>
</evidence>
<dbReference type="GO" id="GO:0008270">
    <property type="term" value="F:zinc ion binding"/>
    <property type="evidence" value="ECO:0007669"/>
    <property type="project" value="TreeGrafter"/>
</dbReference>
<keyword evidence="3" id="KW-0479">Metal-binding</keyword>
<evidence type="ECO:0000256" key="7">
    <source>
        <dbReference type="ARBA" id="ARBA00023134"/>
    </source>
</evidence>
<keyword evidence="13" id="KW-1185">Reference proteome</keyword>
<reference evidence="12 13" key="1">
    <citation type="submission" date="2013-12" db="EMBL/GenBank/DDBJ databases">
        <authorList>
            <consortium name="DOE Joint Genome Institute"/>
            <person name="Muyzer G."/>
            <person name="Huntemann M."/>
            <person name="Han J."/>
            <person name="Chen A."/>
            <person name="Kyrpides N."/>
            <person name="Mavromatis K."/>
            <person name="Markowitz V."/>
            <person name="Palaniappan K."/>
            <person name="Ivanova N."/>
            <person name="Schaumberg A."/>
            <person name="Pati A."/>
            <person name="Liolios K."/>
            <person name="Nordberg H.P."/>
            <person name="Cantor M.N."/>
            <person name="Hua S.X."/>
            <person name="Woyke T."/>
        </authorList>
    </citation>
    <scope>NUCLEOTIDE SEQUENCE [LARGE SCALE GENOMIC DNA]</scope>
    <source>
        <strain evidence="12 13">ARh 1</strain>
    </source>
</reference>
<dbReference type="STRING" id="713585.THITH_06800"/>
<organism evidence="12 13">
    <name type="scientific">Thioalkalivibrio paradoxus ARh 1</name>
    <dbReference type="NCBI Taxonomy" id="713585"/>
    <lineage>
        <taxon>Bacteria</taxon>
        <taxon>Pseudomonadati</taxon>
        <taxon>Pseudomonadota</taxon>
        <taxon>Gammaproteobacteria</taxon>
        <taxon>Chromatiales</taxon>
        <taxon>Ectothiorhodospiraceae</taxon>
        <taxon>Thioalkalivibrio</taxon>
    </lineage>
</organism>
<dbReference type="Proteomes" id="UP000005289">
    <property type="component" value="Chromosome"/>
</dbReference>
<feature type="compositionally biased region" description="Basic and acidic residues" evidence="10">
    <location>
        <begin position="84"/>
        <end position="112"/>
    </location>
</feature>
<dbReference type="InterPro" id="IPR027417">
    <property type="entry name" value="P-loop_NTPase"/>
</dbReference>
<gene>
    <name evidence="12" type="ORF">THITH_06800</name>
</gene>
<protein>
    <recommendedName>
        <fullName evidence="8">Hydrogenase maturation factor HypB</fullName>
    </recommendedName>
</protein>
<accession>W0DHW8</accession>
<evidence type="ECO:0000256" key="5">
    <source>
        <dbReference type="ARBA" id="ARBA00022801"/>
    </source>
</evidence>
<evidence type="ECO:0000256" key="1">
    <source>
        <dbReference type="ARBA" id="ARBA00006211"/>
    </source>
</evidence>
<feature type="compositionally biased region" description="Basic and acidic residues" evidence="10">
    <location>
        <begin position="122"/>
        <end position="148"/>
    </location>
</feature>
<evidence type="ECO:0000313" key="13">
    <source>
        <dbReference type="Proteomes" id="UP000005289"/>
    </source>
</evidence>
<feature type="coiled-coil region" evidence="9">
    <location>
        <begin position="420"/>
        <end position="454"/>
    </location>
</feature>
<evidence type="ECO:0000256" key="4">
    <source>
        <dbReference type="ARBA" id="ARBA00022741"/>
    </source>
</evidence>
<evidence type="ECO:0000256" key="8">
    <source>
        <dbReference type="ARBA" id="ARBA00035238"/>
    </source>
</evidence>
<dbReference type="GO" id="GO:0005525">
    <property type="term" value="F:GTP binding"/>
    <property type="evidence" value="ECO:0007669"/>
    <property type="project" value="UniProtKB-KW"/>
</dbReference>
<dbReference type="InterPro" id="IPR004392">
    <property type="entry name" value="Hyd_mat_HypB"/>
</dbReference>
<evidence type="ECO:0000256" key="6">
    <source>
        <dbReference type="ARBA" id="ARBA00022833"/>
    </source>
</evidence>
<evidence type="ECO:0000259" key="11">
    <source>
        <dbReference type="Pfam" id="PF02492"/>
    </source>
</evidence>
<feature type="region of interest" description="Disordered" evidence="10">
    <location>
        <begin position="16"/>
        <end position="187"/>
    </location>
</feature>
<dbReference type="AlphaFoldDB" id="W0DHW8"/>
<evidence type="ECO:0000256" key="9">
    <source>
        <dbReference type="SAM" id="Coils"/>
    </source>
</evidence>
<dbReference type="GO" id="GO:0016151">
    <property type="term" value="F:nickel cation binding"/>
    <property type="evidence" value="ECO:0007669"/>
    <property type="project" value="InterPro"/>
</dbReference>
<dbReference type="PANTHER" id="PTHR30134:SF2">
    <property type="entry name" value="HYDROGENASE MATURATION FACTOR HYPB"/>
    <property type="match status" value="1"/>
</dbReference>
<dbReference type="Pfam" id="PF02492">
    <property type="entry name" value="cobW"/>
    <property type="match status" value="1"/>
</dbReference>
<dbReference type="Gene3D" id="3.40.50.300">
    <property type="entry name" value="P-loop containing nucleotide triphosphate hydrolases"/>
    <property type="match status" value="1"/>
</dbReference>
<sequence>MCTVCGCGEGEARVEGQAVRGHEHEHRHADGTVHSHPHDHSGAHGHGAAHEHSHEHRHADGTVHRHPHDHAGAPAHGHHHHHEHVHEHADGTVHVHVHDHGGEHGHGAEHDHLHRHAHSHRHADGTVHAHAHDHASEHGHGAGHDHGHGQPHHHEHRHADGTVHSHPHDHDNAHHGHGTVHAAEAGPDGELHYGRGAAHAHAPGMTQERMVRIEQDILGKNNAYARSNREHFRRHGILALNLVSSPGSGKTSLLAATIERLQNRYPVSVIEGDQQTSHDAERIRATGAPAVQVNTGKGCHLDALMVGHAVEHLKLDRRGLLLIENVGNLVCPSAFDLGEAHKVVILSVTEGEDKPLKYPDMFHASDLMILNKTDLLPYVDFDVARCIDYARRVNPELEVLQVSARTGEGMDAWIAWLNRAMGQDAGAESAEEELESLRRRVAELEAQLQEARQER</sequence>
<keyword evidence="6" id="KW-0862">Zinc</keyword>
<feature type="compositionally biased region" description="Basic and acidic residues" evidence="10">
    <location>
        <begin position="16"/>
        <end position="63"/>
    </location>
</feature>
<dbReference type="GO" id="GO:0051604">
    <property type="term" value="P:protein maturation"/>
    <property type="evidence" value="ECO:0007669"/>
    <property type="project" value="InterPro"/>
</dbReference>
<comment type="similarity">
    <text evidence="1">Belongs to the SIMIBI class G3E GTPase family. HypB/HupM subfamily.</text>
</comment>
<keyword evidence="9" id="KW-0175">Coiled coil</keyword>
<dbReference type="OrthoDB" id="9802035at2"/>
<dbReference type="PANTHER" id="PTHR30134">
    <property type="entry name" value="HYDROGENASE PROTEIN ASSEMBLY PROTEIN, NICKEL CHAPERONE"/>
    <property type="match status" value="1"/>
</dbReference>
<dbReference type="KEGG" id="tti:THITH_06800"/>